<dbReference type="HAMAP" id="MF_00040">
    <property type="entry name" value="RRF"/>
    <property type="match status" value="1"/>
</dbReference>
<dbReference type="EMBL" id="PKHU01000003">
    <property type="protein sequence ID" value="PKZ29543.1"/>
    <property type="molecule type" value="Genomic_DNA"/>
</dbReference>
<gene>
    <name evidence="6" type="primary">frr</name>
    <name evidence="9" type="ORF">CYJ41_04095</name>
</gene>
<dbReference type="GO" id="GO:0005829">
    <property type="term" value="C:cytosol"/>
    <property type="evidence" value="ECO:0007669"/>
    <property type="project" value="GOC"/>
</dbReference>
<keyword evidence="4 6" id="KW-0648">Protein biosynthesis</keyword>
<dbReference type="AlphaFoldDB" id="A0A2I1NAY4"/>
<evidence type="ECO:0000256" key="1">
    <source>
        <dbReference type="ARBA" id="ARBA00004496"/>
    </source>
</evidence>
<evidence type="ECO:0000259" key="8">
    <source>
        <dbReference type="Pfam" id="PF01765"/>
    </source>
</evidence>
<dbReference type="PANTHER" id="PTHR20982:SF3">
    <property type="entry name" value="MITOCHONDRIAL RIBOSOME RECYCLING FACTOR PSEUDO 1"/>
    <property type="match status" value="1"/>
</dbReference>
<dbReference type="FunFam" id="3.30.1360.40:FF:000001">
    <property type="entry name" value="Ribosome-recycling factor"/>
    <property type="match status" value="1"/>
</dbReference>
<dbReference type="Gene3D" id="3.30.1360.40">
    <property type="match status" value="1"/>
</dbReference>
<dbReference type="RefSeq" id="WP_101637107.1">
    <property type="nucleotide sequence ID" value="NZ_PKHU01000003.1"/>
</dbReference>
<dbReference type="FunFam" id="1.10.132.20:FF:000001">
    <property type="entry name" value="Ribosome-recycling factor"/>
    <property type="match status" value="1"/>
</dbReference>
<keyword evidence="3 6" id="KW-0963">Cytoplasm</keyword>
<comment type="similarity">
    <text evidence="2 6">Belongs to the RRF family.</text>
</comment>
<evidence type="ECO:0000256" key="5">
    <source>
        <dbReference type="ARBA" id="ARBA00025050"/>
    </source>
</evidence>
<dbReference type="CDD" id="cd00520">
    <property type="entry name" value="RRF"/>
    <property type="match status" value="1"/>
</dbReference>
<organism evidence="9 10">
    <name type="scientific">Campylobacter ureolyticus</name>
    <dbReference type="NCBI Taxonomy" id="827"/>
    <lineage>
        <taxon>Bacteria</taxon>
        <taxon>Pseudomonadati</taxon>
        <taxon>Campylobacterota</taxon>
        <taxon>Epsilonproteobacteria</taxon>
        <taxon>Campylobacterales</taxon>
        <taxon>Campylobacteraceae</taxon>
        <taxon>Campylobacter</taxon>
    </lineage>
</organism>
<feature type="domain" description="Ribosome recycling factor" evidence="8">
    <location>
        <begin position="20"/>
        <end position="181"/>
    </location>
</feature>
<comment type="subcellular location">
    <subcellularLocation>
        <location evidence="1 6">Cytoplasm</location>
    </subcellularLocation>
</comment>
<evidence type="ECO:0000313" key="9">
    <source>
        <dbReference type="EMBL" id="PKZ29543.1"/>
    </source>
</evidence>
<evidence type="ECO:0000256" key="6">
    <source>
        <dbReference type="HAMAP-Rule" id="MF_00040"/>
    </source>
</evidence>
<dbReference type="InterPro" id="IPR002661">
    <property type="entry name" value="Ribosome_recyc_fac"/>
</dbReference>
<comment type="function">
    <text evidence="5 6">Responsible for the release of ribosomes from messenger RNA at the termination of protein biosynthesis. May increase the efficiency of translation by recycling ribosomes from one round of translation to another.</text>
</comment>
<evidence type="ECO:0000256" key="7">
    <source>
        <dbReference type="SAM" id="Coils"/>
    </source>
</evidence>
<feature type="coiled-coil region" evidence="7">
    <location>
        <begin position="125"/>
        <end position="164"/>
    </location>
</feature>
<dbReference type="GO" id="GO:0043023">
    <property type="term" value="F:ribosomal large subunit binding"/>
    <property type="evidence" value="ECO:0007669"/>
    <property type="project" value="TreeGrafter"/>
</dbReference>
<dbReference type="GO" id="GO:0002184">
    <property type="term" value="P:cytoplasmic translational termination"/>
    <property type="evidence" value="ECO:0007669"/>
    <property type="project" value="TreeGrafter"/>
</dbReference>
<dbReference type="InterPro" id="IPR023584">
    <property type="entry name" value="Ribosome_recyc_fac_dom"/>
</dbReference>
<proteinExistence type="inferred from homology"/>
<keyword evidence="7" id="KW-0175">Coiled coil</keyword>
<evidence type="ECO:0000256" key="3">
    <source>
        <dbReference type="ARBA" id="ARBA00022490"/>
    </source>
</evidence>
<dbReference type="NCBIfam" id="TIGR00496">
    <property type="entry name" value="frr"/>
    <property type="match status" value="1"/>
</dbReference>
<dbReference type="Proteomes" id="UP000234639">
    <property type="component" value="Unassembled WGS sequence"/>
</dbReference>
<accession>A0A2I1NAY4</accession>
<dbReference type="PANTHER" id="PTHR20982">
    <property type="entry name" value="RIBOSOME RECYCLING FACTOR"/>
    <property type="match status" value="1"/>
</dbReference>
<name>A0A2I1NAY4_9BACT</name>
<reference evidence="9 10" key="1">
    <citation type="submission" date="2017-12" db="EMBL/GenBank/DDBJ databases">
        <title>Phylogenetic diversity of female urinary microbiome.</title>
        <authorList>
            <person name="Thomas-White K."/>
            <person name="Wolfe A.J."/>
        </authorList>
    </citation>
    <scope>NUCLEOTIDE SEQUENCE [LARGE SCALE GENOMIC DNA]</scope>
    <source>
        <strain evidence="9 10">UMB0112</strain>
    </source>
</reference>
<evidence type="ECO:0000256" key="4">
    <source>
        <dbReference type="ARBA" id="ARBA00022917"/>
    </source>
</evidence>
<sequence length="183" mass="20758">MLDKIYKTQEEASKKAIESLKKDFLTLRTGKVSVNVLDNIYVDYYGNQTPLNQVATVLVTDAMTITVTPWEKPMLKTIETAIQAANIGVNPNNDGECIKLFFPPMTTEQRQENVKRSKAMGEKAKVSIRNARKDANDEIKKIEKEISEDEAKKAHDEVQKITDNFNNKVDDVLKQKEAELLKV</sequence>
<dbReference type="Gene3D" id="1.10.132.20">
    <property type="entry name" value="Ribosome-recycling factor"/>
    <property type="match status" value="1"/>
</dbReference>
<evidence type="ECO:0000313" key="10">
    <source>
        <dbReference type="Proteomes" id="UP000234639"/>
    </source>
</evidence>
<dbReference type="SUPFAM" id="SSF55194">
    <property type="entry name" value="Ribosome recycling factor, RRF"/>
    <property type="match status" value="1"/>
</dbReference>
<dbReference type="InterPro" id="IPR036191">
    <property type="entry name" value="RRF_sf"/>
</dbReference>
<protein>
    <recommendedName>
        <fullName evidence="6">Ribosome-recycling factor</fullName>
        <shortName evidence="6">RRF</shortName>
    </recommendedName>
    <alternativeName>
        <fullName evidence="6">Ribosome-releasing factor</fullName>
    </alternativeName>
</protein>
<evidence type="ECO:0000256" key="2">
    <source>
        <dbReference type="ARBA" id="ARBA00005912"/>
    </source>
</evidence>
<comment type="caution">
    <text evidence="9">The sequence shown here is derived from an EMBL/GenBank/DDBJ whole genome shotgun (WGS) entry which is preliminary data.</text>
</comment>
<dbReference type="Pfam" id="PF01765">
    <property type="entry name" value="RRF"/>
    <property type="match status" value="1"/>
</dbReference>